<dbReference type="PROSITE" id="PS51029">
    <property type="entry name" value="MADF"/>
    <property type="match status" value="2"/>
</dbReference>
<evidence type="ECO:0000256" key="1">
    <source>
        <dbReference type="PROSITE-ProRule" id="PRU01263"/>
    </source>
</evidence>
<evidence type="ECO:0000313" key="6">
    <source>
        <dbReference type="Proteomes" id="UP000002320"/>
    </source>
</evidence>
<dbReference type="EnsemblMetazoa" id="CPIJ011743-RA">
    <property type="protein sequence ID" value="CPIJ011743-PA"/>
    <property type="gene ID" value="CPIJ011743"/>
</dbReference>
<dbReference type="VEuPathDB" id="VectorBase:CPIJ011743"/>
<keyword evidence="1" id="KW-0479">Metal-binding</keyword>
<dbReference type="VEuPathDB" id="VectorBase:CQUJHB004575"/>
<evidence type="ECO:0000259" key="3">
    <source>
        <dbReference type="PROSITE" id="PS51915"/>
    </source>
</evidence>
<feature type="domain" description="MADF" evidence="2">
    <location>
        <begin position="199"/>
        <end position="281"/>
    </location>
</feature>
<evidence type="ECO:0000313" key="5">
    <source>
        <dbReference type="EnsemblMetazoa" id="CPIJ011743-PA"/>
    </source>
</evidence>
<feature type="binding site" evidence="1">
    <location>
        <position position="9"/>
    </location>
    <ligand>
        <name>Zn(2+)</name>
        <dbReference type="ChEBI" id="CHEBI:29105"/>
    </ligand>
</feature>
<evidence type="ECO:0000259" key="2">
    <source>
        <dbReference type="PROSITE" id="PS51029"/>
    </source>
</evidence>
<dbReference type="OrthoDB" id="6077919at2759"/>
<dbReference type="HOGENOM" id="CLU_518033_0_0_1"/>
<dbReference type="PANTHER" id="PTHR12243">
    <property type="entry name" value="MADF DOMAIN TRANSCRIPTION FACTOR"/>
    <property type="match status" value="1"/>
</dbReference>
<feature type="binding site" evidence="1">
    <location>
        <position position="12"/>
    </location>
    <ligand>
        <name>Zn(2+)</name>
        <dbReference type="ChEBI" id="CHEBI:29105"/>
    </ligand>
</feature>
<dbReference type="KEGG" id="cqu:CpipJ_CPIJ011743"/>
<feature type="domain" description="ZAD" evidence="3">
    <location>
        <begin position="7"/>
        <end position="85"/>
    </location>
</feature>
<feature type="binding site" evidence="1">
    <location>
        <position position="61"/>
    </location>
    <ligand>
        <name>Zn(2+)</name>
        <dbReference type="ChEBI" id="CHEBI:29105"/>
    </ligand>
</feature>
<keyword evidence="6" id="KW-1185">Reference proteome</keyword>
<dbReference type="eggNOG" id="ENOG502TB25">
    <property type="taxonomic scope" value="Eukaryota"/>
</dbReference>
<dbReference type="SMART" id="SM00868">
    <property type="entry name" value="zf-AD"/>
    <property type="match status" value="1"/>
</dbReference>
<dbReference type="GO" id="GO:0008270">
    <property type="term" value="F:zinc ion binding"/>
    <property type="evidence" value="ECO:0007669"/>
    <property type="project" value="UniProtKB-UniRule"/>
</dbReference>
<gene>
    <name evidence="5" type="primary">6044422</name>
    <name evidence="4" type="ORF">CpipJ_CPIJ011743</name>
</gene>
<dbReference type="PROSITE" id="PS51915">
    <property type="entry name" value="ZAD"/>
    <property type="match status" value="1"/>
</dbReference>
<organism>
    <name type="scientific">Culex quinquefasciatus</name>
    <name type="common">Southern house mosquito</name>
    <name type="synonym">Culex pungens</name>
    <dbReference type="NCBI Taxonomy" id="7176"/>
    <lineage>
        <taxon>Eukaryota</taxon>
        <taxon>Metazoa</taxon>
        <taxon>Ecdysozoa</taxon>
        <taxon>Arthropoda</taxon>
        <taxon>Hexapoda</taxon>
        <taxon>Insecta</taxon>
        <taxon>Pterygota</taxon>
        <taxon>Neoptera</taxon>
        <taxon>Endopterygota</taxon>
        <taxon>Diptera</taxon>
        <taxon>Nematocera</taxon>
        <taxon>Culicoidea</taxon>
        <taxon>Culicidae</taxon>
        <taxon>Culicinae</taxon>
        <taxon>Culicini</taxon>
        <taxon>Culex</taxon>
        <taxon>Culex</taxon>
    </lineage>
</organism>
<keyword evidence="1" id="KW-0863">Zinc-finger</keyword>
<sequence>MEALPTYRCRLCLTVFSDSDRTQLRDIFRDDNGDHFGCKVRECTGVYVTRQNSLTTACTNCIQTVHLIDEFRNLCRQSDRSFVRAAFDGVTGFGPARWESYSYHVRELRKLLEPQQEENVAGGSGYLPETVFVKGQQGPAEVGFEWEDVEEMVAVKQEVVGSDDEDEVEEGLEEVVGSDDDGAPRRKRNRVNWEVDPLTLAKAIHRLPVLWNAKQDGHRQSYQRDRAWTQLATETGLNKDKLKKMWCSLNDMFHRKRWGSDASDVQLYQLLETMFSASIRRRSKFGLSNETRAAMAKLSNANGENERMTLAQIFYKHEDIWNRTHPDFDKQTKWNNLATQLNTTVDELKRHWKCFKDIYYARRRRLQTGEIKPTHQCLQDPFFLLLEKMWIKNARPAQRQPVPLRTTANISPAEVEPLPANNRMQLTQLIHDREVIWNRSHPDHPVLAKRDEAFDEVARELGMSMPELKHHWRTLRSFYCNRYLRMKRGQIAPDHPLLHEPVYLMLRKIFGDESSGGGEEGECPKV</sequence>
<dbReference type="InterPro" id="IPR012934">
    <property type="entry name" value="Znf_AD"/>
</dbReference>
<dbReference type="SMART" id="SM00595">
    <property type="entry name" value="MADF"/>
    <property type="match status" value="3"/>
</dbReference>
<dbReference type="Proteomes" id="UP000002320">
    <property type="component" value="Unassembled WGS sequence"/>
</dbReference>
<reference evidence="5" key="2">
    <citation type="submission" date="2021-02" db="UniProtKB">
        <authorList>
            <consortium name="EnsemblMetazoa"/>
        </authorList>
    </citation>
    <scope>IDENTIFICATION</scope>
    <source>
        <strain evidence="5">JHB</strain>
    </source>
</reference>
<proteinExistence type="predicted"/>
<feature type="domain" description="MADF" evidence="2">
    <location>
        <begin position="425"/>
        <end position="516"/>
    </location>
</feature>
<name>B0WX21_CULQU</name>
<dbReference type="Pfam" id="PF10545">
    <property type="entry name" value="MADF_DNA_bdg"/>
    <property type="match status" value="3"/>
</dbReference>
<feature type="binding site" evidence="1">
    <location>
        <position position="58"/>
    </location>
    <ligand>
        <name>Zn(2+)</name>
        <dbReference type="ChEBI" id="CHEBI:29105"/>
    </ligand>
</feature>
<evidence type="ECO:0000313" key="4">
    <source>
        <dbReference type="EMBL" id="EDS36282.1"/>
    </source>
</evidence>
<dbReference type="InterPro" id="IPR006578">
    <property type="entry name" value="MADF-dom"/>
</dbReference>
<dbReference type="Pfam" id="PF07776">
    <property type="entry name" value="zf-AD"/>
    <property type="match status" value="1"/>
</dbReference>
<reference evidence="4" key="1">
    <citation type="submission" date="2007-03" db="EMBL/GenBank/DDBJ databases">
        <title>Annotation of Culex pipiens quinquefasciatus.</title>
        <authorList>
            <consortium name="The Broad Institute Genome Sequencing Platform"/>
            <person name="Atkinson P.W."/>
            <person name="Hemingway J."/>
            <person name="Christensen B.M."/>
            <person name="Higgs S."/>
            <person name="Kodira C."/>
            <person name="Hannick L."/>
            <person name="Megy K."/>
            <person name="O'Leary S."/>
            <person name="Pearson M."/>
            <person name="Haas B.J."/>
            <person name="Mauceli E."/>
            <person name="Wortman J.R."/>
            <person name="Lee N.H."/>
            <person name="Guigo R."/>
            <person name="Stanke M."/>
            <person name="Alvarado L."/>
            <person name="Amedeo P."/>
            <person name="Antoine C.H."/>
            <person name="Arensburger P."/>
            <person name="Bidwell S.L."/>
            <person name="Crawford M."/>
            <person name="Camaro F."/>
            <person name="Devon K."/>
            <person name="Engels R."/>
            <person name="Hammond M."/>
            <person name="Howarth C."/>
            <person name="Koehrsen M."/>
            <person name="Lawson D."/>
            <person name="Montgomery P."/>
            <person name="Nene V."/>
            <person name="Nusbaum C."/>
            <person name="Puiu D."/>
            <person name="Romero-Severson J."/>
            <person name="Severson D.W."/>
            <person name="Shumway M."/>
            <person name="Sisk P."/>
            <person name="Stolte C."/>
            <person name="Zeng Q."/>
            <person name="Eisenstadt E."/>
            <person name="Fraser-Liggett C."/>
            <person name="Strausberg R."/>
            <person name="Galagan J."/>
            <person name="Birren B."/>
            <person name="Collins F.H."/>
        </authorList>
    </citation>
    <scope>NUCLEOTIDE SEQUENCE [LARGE SCALE GENOMIC DNA]</scope>
    <source>
        <strain evidence="4">JHB</strain>
    </source>
</reference>
<dbReference type="PANTHER" id="PTHR12243:SF67">
    <property type="entry name" value="COREPRESSOR OF PANGOLIN, ISOFORM A-RELATED"/>
    <property type="match status" value="1"/>
</dbReference>
<dbReference type="InParanoid" id="B0WX21"/>
<dbReference type="GO" id="GO:0005634">
    <property type="term" value="C:nucleus"/>
    <property type="evidence" value="ECO:0007669"/>
    <property type="project" value="InterPro"/>
</dbReference>
<dbReference type="VEuPathDB" id="VectorBase:CQUJHB002167"/>
<dbReference type="EMBL" id="DS232156">
    <property type="protein sequence ID" value="EDS36282.1"/>
    <property type="molecule type" value="Genomic_DNA"/>
</dbReference>
<dbReference type="AlphaFoldDB" id="B0WX21"/>
<evidence type="ECO:0008006" key="7">
    <source>
        <dbReference type="Google" id="ProtNLM"/>
    </source>
</evidence>
<accession>B0WX21</accession>
<keyword evidence="1" id="KW-0862">Zinc</keyword>
<protein>
    <recommendedName>
        <fullName evidence="7">MADF domain-containing protein</fullName>
    </recommendedName>
</protein>
<dbReference type="SUPFAM" id="SSF57716">
    <property type="entry name" value="Glucocorticoid receptor-like (DNA-binding domain)"/>
    <property type="match status" value="1"/>
</dbReference>
<dbReference type="InterPro" id="IPR039353">
    <property type="entry name" value="TF_Adf1"/>
</dbReference>